<dbReference type="EMBL" id="FBWC01000022">
    <property type="protein sequence ID" value="CUX49183.1"/>
    <property type="molecule type" value="Genomic_DNA"/>
</dbReference>
<protein>
    <submittedName>
        <fullName evidence="2">NAD dependent epimerase/dehydratase family protein</fullName>
    </submittedName>
</protein>
<proteinExistence type="predicted"/>
<feature type="domain" description="NAD(P)-binding" evidence="1">
    <location>
        <begin position="12"/>
        <end position="319"/>
    </location>
</feature>
<accession>A0A1S7RAX4</accession>
<dbReference type="AlphaFoldDB" id="A0A1S7RAX4"/>
<dbReference type="SUPFAM" id="SSF51735">
    <property type="entry name" value="NAD(P)-binding Rossmann-fold domains"/>
    <property type="match status" value="1"/>
</dbReference>
<sequence length="332" mass="36300">MKVERCSCFSVLVTGAGGFVGRWLRKALLDALPPDALLLSSGRKGEAPVSAGLDSREKWISLDVESEAATAAAMIEWRPDVVIHLAAQSNVQRAATAPRDTFSVNFFGTMNLADAMLKHCPETLLVNVGTSEVYGGTAKKIAYPLAEDTLLDPMNAYAVSKASSDLLVGQMSRNGLRSVRFRPFNHTGPFQTDSFVVPAFAAQIARIEKGLQEPRIKVGNLEAERDFSDVRDIVSAYTKVALSMPLPFESGTVFNLASGKSRRVGDILDALLSKSNVKIELVEDPSRLRPSDVPKIVGDASRARELLGWRPTYDWDETLDGLLNYWREEVGK</sequence>
<dbReference type="PANTHER" id="PTHR43000">
    <property type="entry name" value="DTDP-D-GLUCOSE 4,6-DEHYDRATASE-RELATED"/>
    <property type="match status" value="1"/>
</dbReference>
<dbReference type="RefSeq" id="WP_080867333.1">
    <property type="nucleotide sequence ID" value="NZ_LT009731.1"/>
</dbReference>
<dbReference type="InterPro" id="IPR036291">
    <property type="entry name" value="NAD(P)-bd_dom_sf"/>
</dbReference>
<dbReference type="InterPro" id="IPR016040">
    <property type="entry name" value="NAD(P)-bd_dom"/>
</dbReference>
<gene>
    <name evidence="2" type="ORF">AGR4C_Lc120166</name>
</gene>
<dbReference type="Gene3D" id="3.90.25.10">
    <property type="entry name" value="UDP-galactose 4-epimerase, domain 1"/>
    <property type="match status" value="1"/>
</dbReference>
<name>A0A1S7RAX4_AGRTU</name>
<evidence type="ECO:0000259" key="1">
    <source>
        <dbReference type="Pfam" id="PF16363"/>
    </source>
</evidence>
<evidence type="ECO:0000313" key="3">
    <source>
        <dbReference type="Proteomes" id="UP000191897"/>
    </source>
</evidence>
<reference evidence="2 3" key="1">
    <citation type="submission" date="2016-01" db="EMBL/GenBank/DDBJ databases">
        <authorList>
            <person name="Oliw E.H."/>
        </authorList>
    </citation>
    <scope>NUCLEOTIDE SEQUENCE [LARGE SCALE GENOMIC DNA]</scope>
    <source>
        <strain evidence="2 3">Kerr 14</strain>
    </source>
</reference>
<dbReference type="Pfam" id="PF16363">
    <property type="entry name" value="GDP_Man_Dehyd"/>
    <property type="match status" value="1"/>
</dbReference>
<dbReference type="Proteomes" id="UP000191897">
    <property type="component" value="Unassembled WGS sequence"/>
</dbReference>
<organism evidence="2 3">
    <name type="scientific">Agrobacterium tumefaciens str. Kerr 14</name>
    <dbReference type="NCBI Taxonomy" id="1183424"/>
    <lineage>
        <taxon>Bacteria</taxon>
        <taxon>Pseudomonadati</taxon>
        <taxon>Pseudomonadota</taxon>
        <taxon>Alphaproteobacteria</taxon>
        <taxon>Hyphomicrobiales</taxon>
        <taxon>Rhizobiaceae</taxon>
        <taxon>Rhizobium/Agrobacterium group</taxon>
        <taxon>Agrobacterium</taxon>
        <taxon>Agrobacterium tumefaciens complex</taxon>
    </lineage>
</organism>
<dbReference type="Gene3D" id="3.40.50.720">
    <property type="entry name" value="NAD(P)-binding Rossmann-like Domain"/>
    <property type="match status" value="1"/>
</dbReference>
<evidence type="ECO:0000313" key="2">
    <source>
        <dbReference type="EMBL" id="CUX49183.1"/>
    </source>
</evidence>